<evidence type="ECO:0000259" key="4">
    <source>
        <dbReference type="Pfam" id="PF25881"/>
    </source>
</evidence>
<keyword evidence="2 3" id="KW-0175">Coiled coil</keyword>
<dbReference type="AlphaFoldDB" id="A0A367R5D3"/>
<evidence type="ECO:0000256" key="1">
    <source>
        <dbReference type="ARBA" id="ARBA00004196"/>
    </source>
</evidence>
<dbReference type="GO" id="GO:0030313">
    <property type="term" value="C:cell envelope"/>
    <property type="evidence" value="ECO:0007669"/>
    <property type="project" value="UniProtKB-SubCell"/>
</dbReference>
<accession>A0A367R5D3</accession>
<proteinExistence type="predicted"/>
<dbReference type="Pfam" id="PF25881">
    <property type="entry name" value="HH_YBHG"/>
    <property type="match status" value="1"/>
</dbReference>
<dbReference type="PRINTS" id="PR01490">
    <property type="entry name" value="RTXTOXIND"/>
</dbReference>
<dbReference type="Proteomes" id="UP000252085">
    <property type="component" value="Unassembled WGS sequence"/>
</dbReference>
<feature type="coiled-coil region" evidence="3">
    <location>
        <begin position="116"/>
        <end position="143"/>
    </location>
</feature>
<dbReference type="Gene3D" id="1.10.287.470">
    <property type="entry name" value="Helix hairpin bin"/>
    <property type="match status" value="1"/>
</dbReference>
<dbReference type="PANTHER" id="PTHR32347:SF27">
    <property type="entry name" value="RND EFFLUX PUMP MEMBRANE FUSION PROTEIN BARREL-SANDWICH DOMAIN-CONTAINING PROTEIN"/>
    <property type="match status" value="1"/>
</dbReference>
<feature type="coiled-coil region" evidence="3">
    <location>
        <begin position="168"/>
        <end position="276"/>
    </location>
</feature>
<reference evidence="5 6" key="1">
    <citation type="submission" date="2016-04" db="EMBL/GenBank/DDBJ databases">
        <authorList>
            <person name="Evans L.H."/>
            <person name="Alamgir A."/>
            <person name="Owens N."/>
            <person name="Weber N.D."/>
            <person name="Virtaneva K."/>
            <person name="Barbian K."/>
            <person name="Babar A."/>
            <person name="Rosenke K."/>
        </authorList>
    </citation>
    <scope>NUCLEOTIDE SEQUENCE [LARGE SCALE GENOMIC DNA]</scope>
    <source>
        <strain evidence="5">NIES-2108</strain>
    </source>
</reference>
<dbReference type="InterPro" id="IPR050465">
    <property type="entry name" value="UPF0194_transport"/>
</dbReference>
<dbReference type="InterPro" id="IPR059052">
    <property type="entry name" value="HH_YbhG-like"/>
</dbReference>
<dbReference type="Gene3D" id="2.40.30.170">
    <property type="match status" value="1"/>
</dbReference>
<feature type="domain" description="YbhG-like alpha-helical hairpin" evidence="4">
    <location>
        <begin position="147"/>
        <end position="248"/>
    </location>
</feature>
<organism evidence="5 6">
    <name type="scientific">Nostoc punctiforme NIES-2108</name>
    <dbReference type="NCBI Taxonomy" id="1356359"/>
    <lineage>
        <taxon>Bacteria</taxon>
        <taxon>Bacillati</taxon>
        <taxon>Cyanobacteriota</taxon>
        <taxon>Cyanophyceae</taxon>
        <taxon>Nostocales</taxon>
        <taxon>Nostocaceae</taxon>
        <taxon>Nostoc</taxon>
    </lineage>
</organism>
<name>A0A367R5D3_NOSPU</name>
<protein>
    <submittedName>
        <fullName evidence="5">ABC transporter permease</fullName>
    </submittedName>
</protein>
<dbReference type="InterPro" id="IPR014315">
    <property type="entry name" value="ABC_heterocyst_DevB"/>
</dbReference>
<evidence type="ECO:0000256" key="3">
    <source>
        <dbReference type="SAM" id="Coils"/>
    </source>
</evidence>
<sequence>MDIFRKPINFDTKSKKWRLALIVPVGLAAVGVPTYIFSTSSNFNLQSTKQSNIAPVVPVQQPVNPTVAALGRIQTKDKIINLSGPSALQTARLDRVVVKEGDNVRRGQLIAVLDNVSQLQTSLNKAEIDVRVAQAQLMQAKAGTTKQGEIAAQQARIADLEAQFQGDINIQKAKIAGLQAQLRNAQTEYTRFQSLYDQGAISAVTQDTKVLAVETLQAQLKEAKSSLNQTLSSFPNQIRQAKASLEELKEVRPVDVQVAQSELEKAKAAVLEAKANLDLAYVKTPMDGKILKVNTFPGETISEKGIVDLAQTQTMYVFAEIYETDINKIKVGQKALISSIALPRNFSGTVETIGVQIGKRNVVNNDPAINIDSRVVEVKVRLNPNDVDEAAKFINLQVNVKLETDINS</sequence>
<evidence type="ECO:0000256" key="2">
    <source>
        <dbReference type="ARBA" id="ARBA00023054"/>
    </source>
</evidence>
<evidence type="ECO:0000313" key="6">
    <source>
        <dbReference type="Proteomes" id="UP000252085"/>
    </source>
</evidence>
<gene>
    <name evidence="5" type="ORF">A6769_32940</name>
</gene>
<evidence type="ECO:0000313" key="5">
    <source>
        <dbReference type="EMBL" id="RCJ30652.1"/>
    </source>
</evidence>
<dbReference type="Gene3D" id="2.40.50.100">
    <property type="match status" value="1"/>
</dbReference>
<dbReference type="EMBL" id="LXQE01000184">
    <property type="protein sequence ID" value="RCJ30652.1"/>
    <property type="molecule type" value="Genomic_DNA"/>
</dbReference>
<comment type="subcellular location">
    <subcellularLocation>
        <location evidence="1">Cell envelope</location>
    </subcellularLocation>
</comment>
<dbReference type="NCBIfam" id="TIGR02971">
    <property type="entry name" value="heterocyst_DevB"/>
    <property type="match status" value="1"/>
</dbReference>
<dbReference type="SUPFAM" id="SSF111369">
    <property type="entry name" value="HlyD-like secretion proteins"/>
    <property type="match status" value="2"/>
</dbReference>
<comment type="caution">
    <text evidence="5">The sequence shown here is derived from an EMBL/GenBank/DDBJ whole genome shotgun (WGS) entry which is preliminary data.</text>
</comment>
<dbReference type="PANTHER" id="PTHR32347">
    <property type="entry name" value="EFFLUX SYSTEM COMPONENT YKNX-RELATED"/>
    <property type="match status" value="1"/>
</dbReference>